<evidence type="ECO:0000256" key="4">
    <source>
        <dbReference type="ARBA" id="ARBA00023235"/>
    </source>
</evidence>
<dbReference type="GO" id="GO:0003755">
    <property type="term" value="F:peptidyl-prolyl cis-trans isomerase activity"/>
    <property type="evidence" value="ECO:0007669"/>
    <property type="project" value="UniProtKB-EC"/>
</dbReference>
<evidence type="ECO:0000313" key="6">
    <source>
        <dbReference type="Proteomes" id="UP000238350"/>
    </source>
</evidence>
<organism evidence="5 6">
    <name type="scientific">Wickerhamiella sorbophila</name>
    <dbReference type="NCBI Taxonomy" id="45607"/>
    <lineage>
        <taxon>Eukaryota</taxon>
        <taxon>Fungi</taxon>
        <taxon>Dikarya</taxon>
        <taxon>Ascomycota</taxon>
        <taxon>Saccharomycotina</taxon>
        <taxon>Dipodascomycetes</taxon>
        <taxon>Dipodascales</taxon>
        <taxon>Trichomonascaceae</taxon>
        <taxon>Wickerhamiella</taxon>
    </lineage>
</organism>
<name>A0A2T0FGC0_9ASCO</name>
<keyword evidence="3" id="KW-0697">Rotamase</keyword>
<reference evidence="5 6" key="1">
    <citation type="submission" date="2017-04" db="EMBL/GenBank/DDBJ databases">
        <title>Genome sequencing of [Candida] sorbophila.</title>
        <authorList>
            <person name="Ahn J.O."/>
        </authorList>
    </citation>
    <scope>NUCLEOTIDE SEQUENCE [LARGE SCALE GENOMIC DNA]</scope>
    <source>
        <strain evidence="5 6">DS02</strain>
    </source>
</reference>
<proteinExistence type="predicted"/>
<accession>A0A2T0FGC0</accession>
<evidence type="ECO:0000256" key="3">
    <source>
        <dbReference type="ARBA" id="ARBA00023110"/>
    </source>
</evidence>
<dbReference type="SMART" id="SM00028">
    <property type="entry name" value="TPR"/>
    <property type="match status" value="3"/>
</dbReference>
<gene>
    <name evidence="5" type="ORF">B9G98_01656</name>
</gene>
<dbReference type="EMBL" id="NDIQ01000001">
    <property type="protein sequence ID" value="PRT54036.1"/>
    <property type="molecule type" value="Genomic_DNA"/>
</dbReference>
<dbReference type="RefSeq" id="XP_024663982.1">
    <property type="nucleotide sequence ID" value="XM_024808214.1"/>
</dbReference>
<dbReference type="PANTHER" id="PTHR46512">
    <property type="entry name" value="PEPTIDYLPROLYL ISOMERASE"/>
    <property type="match status" value="1"/>
</dbReference>
<sequence>MDQAQVDRLVVFNELETGPLHRVLFDFENEEFLVVILNYLQPNQIVETFVQTCSSLAGQRFAKVNDLYEAHANKRLELEIVEDKLPPLSAWTLATDGEKIIVPTKDLKSNDIDGSKFVPVGMIVTGKASIKQVIKQVRFLRKDEPTPFVTDQYGDSYNESFYKEPRIIESVPATVIKVVGDLLDIGKARFQSQDFSIAFKKYQKAFHYLHSYYPEHLEPDLLKTLTGYKIRALLNLALTANKLQDYRKAIEAANFVLEMPETTTQPSTLAKAYYQLGTAELGLGDELRAQQHYEMSYANQQDLATKNAIALCQKRAASRRAKQKNALLNAFSTKN</sequence>
<dbReference type="PANTHER" id="PTHR46512:SF9">
    <property type="entry name" value="PEPTIDYLPROLYL ISOMERASE"/>
    <property type="match status" value="1"/>
</dbReference>
<evidence type="ECO:0000256" key="2">
    <source>
        <dbReference type="ARBA" id="ARBA00013194"/>
    </source>
</evidence>
<dbReference type="InterPro" id="IPR050754">
    <property type="entry name" value="FKBP4/5/8-like"/>
</dbReference>
<comment type="catalytic activity">
    <reaction evidence="1">
        <text>[protein]-peptidylproline (omega=180) = [protein]-peptidylproline (omega=0)</text>
        <dbReference type="Rhea" id="RHEA:16237"/>
        <dbReference type="Rhea" id="RHEA-COMP:10747"/>
        <dbReference type="Rhea" id="RHEA-COMP:10748"/>
        <dbReference type="ChEBI" id="CHEBI:83833"/>
        <dbReference type="ChEBI" id="CHEBI:83834"/>
        <dbReference type="EC" id="5.2.1.8"/>
    </reaction>
</comment>
<dbReference type="GeneID" id="36515405"/>
<dbReference type="Proteomes" id="UP000238350">
    <property type="component" value="Unassembled WGS sequence"/>
</dbReference>
<dbReference type="InterPro" id="IPR011990">
    <property type="entry name" value="TPR-like_helical_dom_sf"/>
</dbReference>
<dbReference type="STRING" id="45607.A0A2T0FGC0"/>
<dbReference type="AlphaFoldDB" id="A0A2T0FGC0"/>
<comment type="caution">
    <text evidence="5">The sequence shown here is derived from an EMBL/GenBank/DDBJ whole genome shotgun (WGS) entry which is preliminary data.</text>
</comment>
<dbReference type="InterPro" id="IPR019734">
    <property type="entry name" value="TPR_rpt"/>
</dbReference>
<keyword evidence="4 5" id="KW-0413">Isomerase</keyword>
<protein>
    <recommendedName>
        <fullName evidence="2">peptidylprolyl isomerase</fullName>
        <ecNumber evidence="2">5.2.1.8</ecNumber>
    </recommendedName>
</protein>
<dbReference type="SUPFAM" id="SSF48452">
    <property type="entry name" value="TPR-like"/>
    <property type="match status" value="1"/>
</dbReference>
<evidence type="ECO:0000256" key="1">
    <source>
        <dbReference type="ARBA" id="ARBA00000971"/>
    </source>
</evidence>
<dbReference type="Gene3D" id="1.25.40.10">
    <property type="entry name" value="Tetratricopeptide repeat domain"/>
    <property type="match status" value="1"/>
</dbReference>
<dbReference type="EC" id="5.2.1.8" evidence="2"/>
<evidence type="ECO:0000313" key="5">
    <source>
        <dbReference type="EMBL" id="PRT54036.1"/>
    </source>
</evidence>
<keyword evidence="6" id="KW-1185">Reference proteome</keyword>